<gene>
    <name evidence="1" type="ORF">UFOVP367_15</name>
</gene>
<dbReference type="EMBL" id="LR798310">
    <property type="protein sequence ID" value="CAB5222436.1"/>
    <property type="molecule type" value="Genomic_DNA"/>
</dbReference>
<protein>
    <submittedName>
        <fullName evidence="1">Phage terminase, small subunit, P27 family</fullName>
    </submittedName>
</protein>
<organism evidence="1">
    <name type="scientific">uncultured Caudovirales phage</name>
    <dbReference type="NCBI Taxonomy" id="2100421"/>
    <lineage>
        <taxon>Viruses</taxon>
        <taxon>Duplodnaviria</taxon>
        <taxon>Heunggongvirae</taxon>
        <taxon>Uroviricota</taxon>
        <taxon>Caudoviricetes</taxon>
        <taxon>Peduoviridae</taxon>
        <taxon>Maltschvirus</taxon>
        <taxon>Maltschvirus maltsch</taxon>
    </lineage>
</organism>
<proteinExistence type="predicted"/>
<accession>A0A6J7WWP6</accession>
<evidence type="ECO:0000313" key="1">
    <source>
        <dbReference type="EMBL" id="CAB5222436.1"/>
    </source>
</evidence>
<sequence>MTAKLPPELHIIKGTKGENMGIPLPSNVRERIPESEWMDNPEAWDKKRFYNETSEFLYNVYGIGSDQERHTLTMLADQIDTYVDCNRHIAVEGLVTYYNDGKTTGPSPYVAIRKEALKLIIALMNELGLTPKGRLGKSNITSNTTIGKLMLGPQVKR</sequence>
<dbReference type="Pfam" id="PF05119">
    <property type="entry name" value="Terminase_4"/>
    <property type="match status" value="1"/>
</dbReference>
<name>A0A6J7WWP6_9CAUD</name>
<reference evidence="1" key="1">
    <citation type="submission" date="2020-05" db="EMBL/GenBank/DDBJ databases">
        <authorList>
            <person name="Chiriac C."/>
            <person name="Salcher M."/>
            <person name="Ghai R."/>
            <person name="Kavagutti S V."/>
        </authorList>
    </citation>
    <scope>NUCLEOTIDE SEQUENCE</scope>
</reference>
<dbReference type="InterPro" id="IPR006448">
    <property type="entry name" value="Phage_term_ssu_P27"/>
</dbReference>